<keyword evidence="9" id="KW-1185">Reference proteome</keyword>
<evidence type="ECO:0000256" key="5">
    <source>
        <dbReference type="PROSITE-ProRule" id="PRU00042"/>
    </source>
</evidence>
<dbReference type="PROSITE" id="PS00028">
    <property type="entry name" value="ZINC_FINGER_C2H2_1"/>
    <property type="match status" value="2"/>
</dbReference>
<feature type="region of interest" description="Disordered" evidence="6">
    <location>
        <begin position="310"/>
        <end position="344"/>
    </location>
</feature>
<dbReference type="Proteomes" id="UP001648503">
    <property type="component" value="Unassembled WGS sequence"/>
</dbReference>
<dbReference type="InterPro" id="IPR036236">
    <property type="entry name" value="Znf_C2H2_sf"/>
</dbReference>
<feature type="domain" description="C2H2-type" evidence="7">
    <location>
        <begin position="464"/>
        <end position="494"/>
    </location>
</feature>
<evidence type="ECO:0000256" key="4">
    <source>
        <dbReference type="ARBA" id="ARBA00022833"/>
    </source>
</evidence>
<dbReference type="Gene3D" id="3.30.160.60">
    <property type="entry name" value="Classic Zinc Finger"/>
    <property type="match status" value="1"/>
</dbReference>
<feature type="region of interest" description="Disordered" evidence="6">
    <location>
        <begin position="1"/>
        <end position="26"/>
    </location>
</feature>
<dbReference type="SMART" id="SM00355">
    <property type="entry name" value="ZnF_C2H2"/>
    <property type="match status" value="3"/>
</dbReference>
<evidence type="ECO:0000313" key="9">
    <source>
        <dbReference type="Proteomes" id="UP001648503"/>
    </source>
</evidence>
<name>A0ABQ8EX37_9FUNG</name>
<keyword evidence="3 5" id="KW-0863">Zinc-finger</keyword>
<accession>A0ABQ8EX37</accession>
<protein>
    <recommendedName>
        <fullName evidence="7">C2H2-type domain-containing protein</fullName>
    </recommendedName>
</protein>
<feature type="compositionally biased region" description="Polar residues" evidence="6">
    <location>
        <begin position="15"/>
        <end position="26"/>
    </location>
</feature>
<dbReference type="PROSITE" id="PS50157">
    <property type="entry name" value="ZINC_FINGER_C2H2_2"/>
    <property type="match status" value="2"/>
</dbReference>
<evidence type="ECO:0000256" key="3">
    <source>
        <dbReference type="ARBA" id="ARBA00022771"/>
    </source>
</evidence>
<evidence type="ECO:0000259" key="7">
    <source>
        <dbReference type="PROSITE" id="PS50157"/>
    </source>
</evidence>
<proteinExistence type="predicted"/>
<dbReference type="InterPro" id="IPR013087">
    <property type="entry name" value="Znf_C2H2_type"/>
</dbReference>
<keyword evidence="2" id="KW-0677">Repeat</keyword>
<dbReference type="PANTHER" id="PTHR14003:SF19">
    <property type="entry name" value="YY2 TRANSCRIPTION FACTOR"/>
    <property type="match status" value="1"/>
</dbReference>
<dbReference type="PANTHER" id="PTHR14003">
    <property type="entry name" value="TRANSCRIPTIONAL REPRESSOR PROTEIN YY"/>
    <property type="match status" value="1"/>
</dbReference>
<feature type="region of interest" description="Disordered" evidence="6">
    <location>
        <begin position="65"/>
        <end position="97"/>
    </location>
</feature>
<dbReference type="EMBL" id="JAFCIX010000555">
    <property type="protein sequence ID" value="KAH6587596.1"/>
    <property type="molecule type" value="Genomic_DNA"/>
</dbReference>
<feature type="domain" description="C2H2-type" evidence="7">
    <location>
        <begin position="432"/>
        <end position="463"/>
    </location>
</feature>
<evidence type="ECO:0000256" key="6">
    <source>
        <dbReference type="SAM" id="MobiDB-lite"/>
    </source>
</evidence>
<gene>
    <name evidence="8" type="ORF">BASA50_011201</name>
</gene>
<sequence length="733" mass="79094">MLGNQAERSRRGLADSNNISSNNSTGVAPLISFPSSTEESVGLATNLNAGMVGAEYILATSADPSTQASSISNSTISHSTTNRTIHNKRDGAPLGTDTTPVEIVPLASSAMSVRPHHQQEEQQLQSLASLAHLHQQQQEQMSSSLSSHMASSSSLYGSRTVVDSLLDAAGLSPCTAATGALHCADPSIATSTIKTTAKMTGAATNRTTIGATTDESTAPAQLMALMDNANYEKLSIARAAEQPAAVWPPLMCSPASQDTKDADDVEDKPLARLRLMLQKTPQDKQQIGELPSLVAAAIESNVTADMDADADAAASAMDSPVQSGRQEEPQPLLRGDSAITASPGMVVESPSIPQLAMDEDTDAAAPMQSQPLQPLSLTQMQEDLPTAAIADCVCEWEGCGITCRSQKDLVVHANAHLASLPWASKTNRDSVFRCRWDCCWNTQAFQYQQRMIEHMRAHTLEKPFMCPVKSCGHRFAVRSNCLAHGRTKHNRTFKPIIIDITKDTEGRTYEELTFEEDEFDQDDQGESVDDSIGRGAAGAKRVAVVAEVARGGKRKGQSVDLGKRARRIQASPEVVSQVHKPKAPLLTSEQRIQREIRVLEEERRRISKYSGWIENFRQGFATARERYQRLASLDIPSTADAHSPLPLTSFIVQSQELESHLDYTQDHIHSTVDIIDCKVLLSLRALLDRERLRVPPVAATDGVDVLSGAGTSVADVDNAFTKLDDGGDCGVAV</sequence>
<evidence type="ECO:0000313" key="8">
    <source>
        <dbReference type="EMBL" id="KAH6587596.1"/>
    </source>
</evidence>
<organism evidence="8 9">
    <name type="scientific">Batrachochytrium salamandrivorans</name>
    <dbReference type="NCBI Taxonomy" id="1357716"/>
    <lineage>
        <taxon>Eukaryota</taxon>
        <taxon>Fungi</taxon>
        <taxon>Fungi incertae sedis</taxon>
        <taxon>Chytridiomycota</taxon>
        <taxon>Chytridiomycota incertae sedis</taxon>
        <taxon>Chytridiomycetes</taxon>
        <taxon>Rhizophydiales</taxon>
        <taxon>Rhizophydiales incertae sedis</taxon>
        <taxon>Batrachochytrium</taxon>
    </lineage>
</organism>
<comment type="caution">
    <text evidence="8">The sequence shown here is derived from an EMBL/GenBank/DDBJ whole genome shotgun (WGS) entry which is preliminary data.</text>
</comment>
<dbReference type="SUPFAM" id="SSF57667">
    <property type="entry name" value="beta-beta-alpha zinc fingers"/>
    <property type="match status" value="1"/>
</dbReference>
<evidence type="ECO:0000256" key="1">
    <source>
        <dbReference type="ARBA" id="ARBA00022723"/>
    </source>
</evidence>
<reference evidence="8 9" key="1">
    <citation type="submission" date="2021-02" db="EMBL/GenBank/DDBJ databases">
        <title>Variation within the Batrachochytrium salamandrivorans European outbreak.</title>
        <authorList>
            <person name="Kelly M."/>
            <person name="Pasmans F."/>
            <person name="Shea T.P."/>
            <person name="Munoz J.F."/>
            <person name="Carranza S."/>
            <person name="Cuomo C.A."/>
            <person name="Martel A."/>
        </authorList>
    </citation>
    <scope>NUCLEOTIDE SEQUENCE [LARGE SCALE GENOMIC DNA]</scope>
    <source>
        <strain evidence="8 9">AMFP18/2</strain>
    </source>
</reference>
<keyword evidence="1" id="KW-0479">Metal-binding</keyword>
<evidence type="ECO:0000256" key="2">
    <source>
        <dbReference type="ARBA" id="ARBA00022737"/>
    </source>
</evidence>
<feature type="compositionally biased region" description="Low complexity" evidence="6">
    <location>
        <begin position="65"/>
        <end position="84"/>
    </location>
</feature>
<keyword evidence="4" id="KW-0862">Zinc</keyword>